<dbReference type="EMBL" id="FQ790233">
    <property type="protein sequence ID" value="CBZ40583.1"/>
    <property type="molecule type" value="Genomic_DNA"/>
</dbReference>
<dbReference type="RefSeq" id="WP_013609186.1">
    <property type="nucleotide sequence ID" value="NC_015153.1"/>
</dbReference>
<dbReference type="Proteomes" id="UP000008645">
    <property type="component" value="Chromosome"/>
</dbReference>
<gene>
    <name evidence="1" type="ORF">MSUIS_04900</name>
</gene>
<sequence>MIKKMLAICTGVTGIFGLSIEKHLNIFSSSSSDILNPPPSGGGGIKSFLKHCKSMSEETLRIKEYLKKIKEVFKISDFTNENIKAKEQVLLFI</sequence>
<reference evidence="1 2" key="1">
    <citation type="journal article" date="2011" name="J. Bacteriol.">
        <title>Complete genome sequence of the hemotrophic Mycoplasma suis strain KI3806.</title>
        <authorList>
            <person name="Oehlerking J."/>
            <person name="Kube M."/>
            <person name="Felder K.M."/>
            <person name="Matter D."/>
            <person name="Wittenbrink M.M."/>
            <person name="Schwarzenbach S."/>
            <person name="Kramer M.M."/>
            <person name="Hoelzle K."/>
            <person name="Hoelzle L.E."/>
        </authorList>
    </citation>
    <scope>NUCLEOTIDE SEQUENCE [LARGE SCALE GENOMIC DNA]</scope>
    <source>
        <strain evidence="2">KI_3806</strain>
    </source>
</reference>
<proteinExistence type="predicted"/>
<dbReference type="AlphaFoldDB" id="F0V1Q2"/>
<evidence type="ECO:0000313" key="2">
    <source>
        <dbReference type="Proteomes" id="UP000008645"/>
    </source>
</evidence>
<organism evidence="1 2">
    <name type="scientific">Mycoplasma suis (strain KI_3806)</name>
    <dbReference type="NCBI Taxonomy" id="708248"/>
    <lineage>
        <taxon>Bacteria</taxon>
        <taxon>Bacillati</taxon>
        <taxon>Mycoplasmatota</taxon>
        <taxon>Mollicutes</taxon>
        <taxon>Mycoplasmataceae</taxon>
        <taxon>Mycoplasma</taxon>
    </lineage>
</organism>
<protein>
    <submittedName>
        <fullName evidence="1">Uncharacterized protein</fullName>
    </submittedName>
</protein>
<dbReference type="KEGG" id="msk:MSUIS_04900"/>
<dbReference type="HOGENOM" id="CLU_2396532_0_0_14"/>
<name>F0V1Q2_MYCS3</name>
<evidence type="ECO:0000313" key="1">
    <source>
        <dbReference type="EMBL" id="CBZ40583.1"/>
    </source>
</evidence>
<accession>F0V1Q2</accession>